<accession>A0A7C1P6V2</accession>
<gene>
    <name evidence="2" type="ORF">ENP70_03700</name>
</gene>
<protein>
    <submittedName>
        <fullName evidence="2">Uncharacterized protein</fullName>
    </submittedName>
</protein>
<proteinExistence type="predicted"/>
<dbReference type="EMBL" id="DSKI01000200">
    <property type="protein sequence ID" value="HEB42812.1"/>
    <property type="molecule type" value="Genomic_DNA"/>
</dbReference>
<feature type="region of interest" description="Disordered" evidence="1">
    <location>
        <begin position="248"/>
        <end position="267"/>
    </location>
</feature>
<sequence>MTRAISDEMLMAFADGELAPAEQEEIEKALAEDDELAERLAVFMDTRDELAVTMKPLIDEPMPAALEASLTAAIATARQAQVTPQTTSNTAEPQRTETVVPLRPRASAAAARPTGSVISSPWGMALAASFVGIVVGLGGFLLGQSTGVAPDGANLALNEALETLPSGTDRDLPTTGESLHMIASFRDAEGHLCREYERKGADAMTTAVACHGPAGWQTRFALTNPVAEGYVPASTTDTLDAFLSGIGAGAPLSPEEETADIEALRTR</sequence>
<organism evidence="2">
    <name type="scientific">Agrobacterium albertimagni</name>
    <dbReference type="NCBI Taxonomy" id="147266"/>
    <lineage>
        <taxon>Bacteria</taxon>
        <taxon>Pseudomonadati</taxon>
        <taxon>Pseudomonadota</taxon>
        <taxon>Alphaproteobacteria</taxon>
        <taxon>Hyphomicrobiales</taxon>
        <taxon>Rhizobiaceae</taxon>
        <taxon>Rhizobium/Agrobacterium group</taxon>
        <taxon>Agrobacterium</taxon>
    </lineage>
</organism>
<reference evidence="2" key="1">
    <citation type="journal article" date="2020" name="mSystems">
        <title>Genome- and Community-Level Interaction Insights into Carbon Utilization and Element Cycling Functions of Hydrothermarchaeota in Hydrothermal Sediment.</title>
        <authorList>
            <person name="Zhou Z."/>
            <person name="Liu Y."/>
            <person name="Xu W."/>
            <person name="Pan J."/>
            <person name="Luo Z.H."/>
            <person name="Li M."/>
        </authorList>
    </citation>
    <scope>NUCLEOTIDE SEQUENCE [LARGE SCALE GENOMIC DNA]</scope>
    <source>
        <strain evidence="2">SpSt-243</strain>
    </source>
</reference>
<dbReference type="AlphaFoldDB" id="A0A7C1P6V2"/>
<name>A0A7C1P6V2_9HYPH</name>
<evidence type="ECO:0000313" key="2">
    <source>
        <dbReference type="EMBL" id="HEB42812.1"/>
    </source>
</evidence>
<comment type="caution">
    <text evidence="2">The sequence shown here is derived from an EMBL/GenBank/DDBJ whole genome shotgun (WGS) entry which is preliminary data.</text>
</comment>
<evidence type="ECO:0000256" key="1">
    <source>
        <dbReference type="SAM" id="MobiDB-lite"/>
    </source>
</evidence>